<evidence type="ECO:0000259" key="2">
    <source>
        <dbReference type="Pfam" id="PF08223"/>
    </source>
</evidence>
<organism evidence="4 5">
    <name type="scientific">Amycolatopsis endophytica</name>
    <dbReference type="NCBI Taxonomy" id="860233"/>
    <lineage>
        <taxon>Bacteria</taxon>
        <taxon>Bacillati</taxon>
        <taxon>Actinomycetota</taxon>
        <taxon>Actinomycetes</taxon>
        <taxon>Pseudonocardiales</taxon>
        <taxon>Pseudonocardiaceae</taxon>
        <taxon>Amycolatopsis</taxon>
    </lineage>
</organism>
<dbReference type="PANTHER" id="PTHR30319">
    <property type="entry name" value="PHENYLACETIC ACID REGULATOR-RELATED TRANSCRIPTIONAL REPRESSOR"/>
    <property type="match status" value="1"/>
</dbReference>
<dbReference type="RefSeq" id="WP_179776644.1">
    <property type="nucleotide sequence ID" value="NZ_JACCFK010000002.1"/>
</dbReference>
<dbReference type="InterPro" id="IPR012906">
    <property type="entry name" value="PaaX-like_N"/>
</dbReference>
<sequence length="287" mass="31483">MAARPEDETGAQVTAAYPARLLVDFLGTFVRGHEGWAPVSAIVALMVEVGLDGPSVRAHISRLKSRGWLLPDKRGTVRGYRLSASASAELAEGDDLIWGPRAEASRTAGWALVTFSVPESAREKRHLLRSRLAALGFGAIGPGTLIAPARMLGAARSVVDSLGLASHADLFVARIAYAEDVHDIIERGWNLADLNAGYARFLREYAPVERRWAQRGTRRSAELDAEAFRDFLFALNHWRVLPAKDPGLPLDTLGPGWHGREAGELFVRLVKLLETRARRHAATYWPP</sequence>
<proteinExistence type="predicted"/>
<evidence type="ECO:0000259" key="3">
    <source>
        <dbReference type="Pfam" id="PF20803"/>
    </source>
</evidence>
<feature type="domain" description="Transcriptional repressor PaaX-like N-terminal" evidence="1">
    <location>
        <begin position="23"/>
        <end position="85"/>
    </location>
</feature>
<dbReference type="InterPro" id="IPR048846">
    <property type="entry name" value="PaaX-like_central"/>
</dbReference>
<dbReference type="Pfam" id="PF07848">
    <property type="entry name" value="PaaX"/>
    <property type="match status" value="1"/>
</dbReference>
<evidence type="ECO:0000313" key="5">
    <source>
        <dbReference type="Proteomes" id="UP000549616"/>
    </source>
</evidence>
<dbReference type="GO" id="GO:0006351">
    <property type="term" value="P:DNA-templated transcription"/>
    <property type="evidence" value="ECO:0007669"/>
    <property type="project" value="InterPro"/>
</dbReference>
<dbReference type="Proteomes" id="UP000549616">
    <property type="component" value="Unassembled WGS sequence"/>
</dbReference>
<reference evidence="4 5" key="1">
    <citation type="submission" date="2020-07" db="EMBL/GenBank/DDBJ databases">
        <title>Sequencing the genomes of 1000 actinobacteria strains.</title>
        <authorList>
            <person name="Klenk H.-P."/>
        </authorList>
    </citation>
    <scope>NUCLEOTIDE SEQUENCE [LARGE SCALE GENOMIC DNA]</scope>
    <source>
        <strain evidence="4 5">DSM 104006</strain>
    </source>
</reference>
<feature type="domain" description="Transcriptional repressor PaaX-like C-terminal" evidence="2">
    <location>
        <begin position="189"/>
        <end position="282"/>
    </location>
</feature>
<name>A0A853BD88_9PSEU</name>
<dbReference type="AlphaFoldDB" id="A0A853BD88"/>
<evidence type="ECO:0000313" key="4">
    <source>
        <dbReference type="EMBL" id="NYI92396.1"/>
    </source>
</evidence>
<dbReference type="InterPro" id="IPR011965">
    <property type="entry name" value="PaaX_trns_reg"/>
</dbReference>
<dbReference type="Gene3D" id="3.30.70.2650">
    <property type="match status" value="1"/>
</dbReference>
<dbReference type="PIRSF" id="PIRSF020623">
    <property type="entry name" value="PaaX"/>
    <property type="match status" value="1"/>
</dbReference>
<dbReference type="Gene3D" id="1.10.10.10">
    <property type="entry name" value="Winged helix-like DNA-binding domain superfamily/Winged helix DNA-binding domain"/>
    <property type="match status" value="1"/>
</dbReference>
<dbReference type="EMBL" id="JACCFK010000002">
    <property type="protein sequence ID" value="NYI92396.1"/>
    <property type="molecule type" value="Genomic_DNA"/>
</dbReference>
<comment type="caution">
    <text evidence="4">The sequence shown here is derived from an EMBL/GenBank/DDBJ whole genome shotgun (WGS) entry which is preliminary data.</text>
</comment>
<gene>
    <name evidence="4" type="ORF">HNR02_005771</name>
</gene>
<dbReference type="Pfam" id="PF20803">
    <property type="entry name" value="PaaX_M"/>
    <property type="match status" value="1"/>
</dbReference>
<feature type="domain" description="Transcriptional repressor PaaX-like central Cas2-like" evidence="3">
    <location>
        <begin position="109"/>
        <end position="180"/>
    </location>
</feature>
<dbReference type="Pfam" id="PF08223">
    <property type="entry name" value="PaaX_C"/>
    <property type="match status" value="1"/>
</dbReference>
<dbReference type="InterPro" id="IPR036388">
    <property type="entry name" value="WH-like_DNA-bd_sf"/>
</dbReference>
<protein>
    <submittedName>
        <fullName evidence="4">Phenylacetic acid degradation operon negative regulatory protein</fullName>
    </submittedName>
</protein>
<keyword evidence="5" id="KW-1185">Reference proteome</keyword>
<dbReference type="PANTHER" id="PTHR30319:SF1">
    <property type="entry name" value="TRANSCRIPTIONAL REPRESSOR PAAX"/>
    <property type="match status" value="1"/>
</dbReference>
<dbReference type="InterPro" id="IPR013225">
    <property type="entry name" value="PaaX_C"/>
</dbReference>
<accession>A0A853BD88</accession>
<evidence type="ECO:0000259" key="1">
    <source>
        <dbReference type="Pfam" id="PF07848"/>
    </source>
</evidence>